<dbReference type="STRING" id="414684.RC1_3281"/>
<dbReference type="PANTHER" id="PTHR23026">
    <property type="entry name" value="NADPH NITROREDUCTASE"/>
    <property type="match status" value="1"/>
</dbReference>
<keyword evidence="2" id="KW-1185">Reference proteome</keyword>
<dbReference type="HOGENOM" id="CLU_051479_3_0_5"/>
<dbReference type="InterPro" id="IPR000415">
    <property type="entry name" value="Nitroreductase-like"/>
</dbReference>
<dbReference type="OrthoDB" id="8156917at2"/>
<accession>B6IWG9</accession>
<dbReference type="Gene3D" id="3.40.109.10">
    <property type="entry name" value="NADH Oxidase"/>
    <property type="match status" value="2"/>
</dbReference>
<dbReference type="PANTHER" id="PTHR23026:SF123">
    <property type="entry name" value="NAD(P)H NITROREDUCTASE RV3131-RELATED"/>
    <property type="match status" value="1"/>
</dbReference>
<dbReference type="NCBIfam" id="NF047509">
    <property type="entry name" value="Rv3131_FMN_oxido"/>
    <property type="match status" value="1"/>
</dbReference>
<reference evidence="1 2" key="1">
    <citation type="journal article" date="2010" name="BMC Genomics">
        <title>Metabolic flexibility revealed in the genome of the cyst-forming alpha-1 proteobacterium Rhodospirillum centenum.</title>
        <authorList>
            <person name="Lu Y.K."/>
            <person name="Marden J."/>
            <person name="Han M."/>
            <person name="Swingley W.D."/>
            <person name="Mastrian S.D."/>
            <person name="Chowdhury S.R."/>
            <person name="Hao J."/>
            <person name="Helmy T."/>
            <person name="Kim S."/>
            <person name="Kurdoglu A.A."/>
            <person name="Matthies H.J."/>
            <person name="Rollo D."/>
            <person name="Stothard P."/>
            <person name="Blankenship R.E."/>
            <person name="Bauer C.E."/>
            <person name="Touchman J.W."/>
        </authorList>
    </citation>
    <scope>NUCLEOTIDE SEQUENCE [LARGE SCALE GENOMIC DNA]</scope>
    <source>
        <strain evidence="2">ATCC 51521 / SW</strain>
    </source>
</reference>
<protein>
    <recommendedName>
        <fullName evidence="3">Nitroreductase</fullName>
    </recommendedName>
</protein>
<dbReference type="KEGG" id="rce:RC1_3281"/>
<dbReference type="RefSeq" id="WP_012568421.1">
    <property type="nucleotide sequence ID" value="NC_011420.2"/>
</dbReference>
<evidence type="ECO:0000313" key="1">
    <source>
        <dbReference type="EMBL" id="ACJ00643.1"/>
    </source>
</evidence>
<dbReference type="EMBL" id="CP000613">
    <property type="protein sequence ID" value="ACJ00643.1"/>
    <property type="molecule type" value="Genomic_DNA"/>
</dbReference>
<sequence>MAYDEPWTLDAEDFPEEGPQREQIRFALRYAVLAPSGHNTQPWSLVLSDSFVELRADRERALPVVDPAGRELLISCGAALGHLTVALRAFHRAHIVETFPDPRDPDLLARVLLTGEKLLPDAEARALLDAIPRRHSNRSAYEDRPAEPRDLMACVAAAEAEGALLHVLTEPGERDAVAALIAEGDLAQMHDPAFRRELAHWVKSRHGADQDGLSARAFGLPDALSAVGALVIRFTDQGDSVAAKDSRLARDAPALAVLTTPGDTPADWLAAGRALSRVLLTLTGAGLAAAFLNEPIEVPELRPRLRDLLPRFNCTGDGVPQLLLRIGYPQQSVPAAARRPLEDVLVEQ</sequence>
<dbReference type="InterPro" id="IPR050627">
    <property type="entry name" value="Nitroreductase/BluB"/>
</dbReference>
<dbReference type="SUPFAM" id="SSF55469">
    <property type="entry name" value="FMN-dependent nitroreductase-like"/>
    <property type="match status" value="2"/>
</dbReference>
<dbReference type="AlphaFoldDB" id="B6IWG9"/>
<evidence type="ECO:0000313" key="2">
    <source>
        <dbReference type="Proteomes" id="UP000001591"/>
    </source>
</evidence>
<gene>
    <name evidence="1" type="ordered locus">RC1_3281</name>
</gene>
<dbReference type="Proteomes" id="UP000001591">
    <property type="component" value="Chromosome"/>
</dbReference>
<evidence type="ECO:0008006" key="3">
    <source>
        <dbReference type="Google" id="ProtNLM"/>
    </source>
</evidence>
<proteinExistence type="predicted"/>
<dbReference type="GO" id="GO:0016491">
    <property type="term" value="F:oxidoreductase activity"/>
    <property type="evidence" value="ECO:0007669"/>
    <property type="project" value="InterPro"/>
</dbReference>
<name>B6IWG9_RHOCS</name>
<organism evidence="1 2">
    <name type="scientific">Rhodospirillum centenum (strain ATCC 51521 / SW)</name>
    <dbReference type="NCBI Taxonomy" id="414684"/>
    <lineage>
        <taxon>Bacteria</taxon>
        <taxon>Pseudomonadati</taxon>
        <taxon>Pseudomonadota</taxon>
        <taxon>Alphaproteobacteria</taxon>
        <taxon>Rhodospirillales</taxon>
        <taxon>Rhodospirillaceae</taxon>
        <taxon>Rhodospirillum</taxon>
    </lineage>
</organism>
<dbReference type="eggNOG" id="COG0778">
    <property type="taxonomic scope" value="Bacteria"/>
</dbReference>